<evidence type="ECO:0000313" key="2">
    <source>
        <dbReference type="Proteomes" id="UP000645676"/>
    </source>
</evidence>
<evidence type="ECO:0008006" key="3">
    <source>
        <dbReference type="Google" id="ProtNLM"/>
    </source>
</evidence>
<accession>A0A832T0L8</accession>
<dbReference type="SMR" id="A0A832T0L8"/>
<evidence type="ECO:0000313" key="1">
    <source>
        <dbReference type="EMBL" id="HII59171.1"/>
    </source>
</evidence>
<dbReference type="RefSeq" id="WP_010871059.1">
    <property type="nucleotide sequence ID" value="NC_000909.1"/>
</dbReference>
<comment type="caution">
    <text evidence="1">The sequence shown here is derived from an EMBL/GenBank/DDBJ whole genome shotgun (WGS) entry which is preliminary data.</text>
</comment>
<organism evidence="1 2">
    <name type="scientific">Methanocaldococcus jannaschii</name>
    <dbReference type="NCBI Taxonomy" id="2190"/>
    <lineage>
        <taxon>Archaea</taxon>
        <taxon>Methanobacteriati</taxon>
        <taxon>Methanobacteriota</taxon>
        <taxon>Methanomada group</taxon>
        <taxon>Methanococci</taxon>
        <taxon>Methanococcales</taxon>
        <taxon>Methanocaldococcaceae</taxon>
        <taxon>Methanocaldococcus</taxon>
    </lineage>
</organism>
<dbReference type="AlphaFoldDB" id="A0A832T0L8"/>
<proteinExistence type="predicted"/>
<sequence>MKRLFFIFVMLIVLLCGCTSNKTTNVNNEININKIETNKTLENESLIQKTEKNQLAKIKEIKYMYIVKEGNKTKIQFALAYENGSLARVSNGKVVLKIFDDSGLLFNKTYYINELPLKAGYYYEIELPKIKGFYKNAKFVLTFKNDNVNLSKTTYGTIERYSEEEMKEIFEKEYHENSIKTNIEEFRDVVGIKFTVKEYGYYKIYNNQTDRIEKVFRVDFVAKNLNPDTYEFAPIGVCLISGDKKYWKIGGLDEIEIGINQEIAGYWIFNKPDSIENLRLDFKMGNIVYDIPLTQNNLK</sequence>
<dbReference type="OMA" id="YMYIVKE"/>
<protein>
    <recommendedName>
        <fullName evidence="3">DUF4352 domain-containing protein</fullName>
    </recommendedName>
</protein>
<dbReference type="EMBL" id="DUJR01000005">
    <property type="protein sequence ID" value="HII59171.1"/>
    <property type="molecule type" value="Genomic_DNA"/>
</dbReference>
<reference evidence="1" key="1">
    <citation type="journal article" date="2020" name="bioRxiv">
        <title>A rank-normalized archaeal taxonomy based on genome phylogeny resolves widespread incomplete and uneven classifications.</title>
        <authorList>
            <person name="Rinke C."/>
            <person name="Chuvochina M."/>
            <person name="Mussig A.J."/>
            <person name="Chaumeil P.-A."/>
            <person name="Waite D.W."/>
            <person name="Whitman W.B."/>
            <person name="Parks D.H."/>
            <person name="Hugenholtz P."/>
        </authorList>
    </citation>
    <scope>NUCLEOTIDE SEQUENCE</scope>
    <source>
        <strain evidence="1">UBA8849</strain>
    </source>
</reference>
<dbReference type="Proteomes" id="UP000645676">
    <property type="component" value="Unassembled WGS sequence"/>
</dbReference>
<dbReference type="PROSITE" id="PS51257">
    <property type="entry name" value="PROKAR_LIPOPROTEIN"/>
    <property type="match status" value="1"/>
</dbReference>
<gene>
    <name evidence="1" type="ORF">HA335_01100</name>
</gene>
<name>A0A832T0L8_9EURY</name>